<accession>A0A8X7BEV7</accession>
<dbReference type="EMBL" id="BMAU01021386">
    <property type="protein sequence ID" value="GFY28728.1"/>
    <property type="molecule type" value="Genomic_DNA"/>
</dbReference>
<proteinExistence type="predicted"/>
<dbReference type="AlphaFoldDB" id="A0A8X7BEV7"/>
<evidence type="ECO:0000313" key="2">
    <source>
        <dbReference type="Proteomes" id="UP000887159"/>
    </source>
</evidence>
<evidence type="ECO:0000313" key="1">
    <source>
        <dbReference type="EMBL" id="GFY28728.1"/>
    </source>
</evidence>
<comment type="caution">
    <text evidence="1">The sequence shown here is derived from an EMBL/GenBank/DDBJ whole genome shotgun (WGS) entry which is preliminary data.</text>
</comment>
<name>A0A8X7BEV7_TRICX</name>
<organism evidence="1 2">
    <name type="scientific">Trichonephila clavipes</name>
    <name type="common">Golden silk orbweaver</name>
    <name type="synonym">Nephila clavipes</name>
    <dbReference type="NCBI Taxonomy" id="2585209"/>
    <lineage>
        <taxon>Eukaryota</taxon>
        <taxon>Metazoa</taxon>
        <taxon>Ecdysozoa</taxon>
        <taxon>Arthropoda</taxon>
        <taxon>Chelicerata</taxon>
        <taxon>Arachnida</taxon>
        <taxon>Araneae</taxon>
        <taxon>Araneomorphae</taxon>
        <taxon>Entelegynae</taxon>
        <taxon>Araneoidea</taxon>
        <taxon>Nephilidae</taxon>
        <taxon>Trichonephila</taxon>
    </lineage>
</organism>
<sequence length="78" mass="8739">MVREDTGTPNEGATCAWMVADETAGCTRVFRTMWRSSQRLACRGRPEPGLRVNDISWIHWSNTSSQHNQSGLSSELLT</sequence>
<gene>
    <name evidence="1" type="primary">X975_05742</name>
    <name evidence="1" type="ORF">TNCV_3440951</name>
</gene>
<dbReference type="Proteomes" id="UP000887159">
    <property type="component" value="Unassembled WGS sequence"/>
</dbReference>
<reference evidence="1" key="1">
    <citation type="submission" date="2020-08" db="EMBL/GenBank/DDBJ databases">
        <title>Multicomponent nature underlies the extraordinary mechanical properties of spider dragline silk.</title>
        <authorList>
            <person name="Kono N."/>
            <person name="Nakamura H."/>
            <person name="Mori M."/>
            <person name="Yoshida Y."/>
            <person name="Ohtoshi R."/>
            <person name="Malay A.D."/>
            <person name="Moran D.A.P."/>
            <person name="Tomita M."/>
            <person name="Numata K."/>
            <person name="Arakawa K."/>
        </authorList>
    </citation>
    <scope>NUCLEOTIDE SEQUENCE</scope>
</reference>
<keyword evidence="2" id="KW-1185">Reference proteome</keyword>
<protein>
    <submittedName>
        <fullName evidence="1">Uncharacterized protein</fullName>
    </submittedName>
</protein>